<evidence type="ECO:0000256" key="7">
    <source>
        <dbReference type="ARBA" id="ARBA00022741"/>
    </source>
</evidence>
<evidence type="ECO:0000256" key="1">
    <source>
        <dbReference type="ARBA" id="ARBA00004726"/>
    </source>
</evidence>
<evidence type="ECO:0000256" key="2">
    <source>
        <dbReference type="ARBA" id="ARBA00012393"/>
    </source>
</evidence>
<evidence type="ECO:0000256" key="10">
    <source>
        <dbReference type="ARBA" id="ARBA00031145"/>
    </source>
</evidence>
<accession>I4Y708</accession>
<dbReference type="InParanoid" id="I4Y708"/>
<evidence type="ECO:0000256" key="11">
    <source>
        <dbReference type="ARBA" id="ARBA00031871"/>
    </source>
</evidence>
<dbReference type="Pfam" id="PF01507">
    <property type="entry name" value="PAPS_reduct"/>
    <property type="match status" value="1"/>
</dbReference>
<keyword evidence="15" id="KW-1185">Reference proteome</keyword>
<dbReference type="GO" id="GO:0003919">
    <property type="term" value="F:FMN adenylyltransferase activity"/>
    <property type="evidence" value="ECO:0007669"/>
    <property type="project" value="UniProtKB-EC"/>
</dbReference>
<dbReference type="GO" id="GO:0016787">
    <property type="term" value="F:hydrolase activity"/>
    <property type="evidence" value="ECO:0007669"/>
    <property type="project" value="UniProtKB-KW"/>
</dbReference>
<name>I4Y708_WALMC</name>
<gene>
    <name evidence="14" type="ORF">WALSEDRAFT_61354</name>
</gene>
<dbReference type="PANTHER" id="PTHR23293:SF9">
    <property type="entry name" value="FAD SYNTHASE"/>
    <property type="match status" value="1"/>
</dbReference>
<dbReference type="GO" id="GO:0006747">
    <property type="term" value="P:FAD biosynthetic process"/>
    <property type="evidence" value="ECO:0007669"/>
    <property type="project" value="TreeGrafter"/>
</dbReference>
<dbReference type="CDD" id="cd23948">
    <property type="entry name" value="FAD_synthase"/>
    <property type="match status" value="1"/>
</dbReference>
<comment type="catalytic activity">
    <reaction evidence="12">
        <text>FMN + ATP + H(+) = FAD + diphosphate</text>
        <dbReference type="Rhea" id="RHEA:17237"/>
        <dbReference type="ChEBI" id="CHEBI:15378"/>
        <dbReference type="ChEBI" id="CHEBI:30616"/>
        <dbReference type="ChEBI" id="CHEBI:33019"/>
        <dbReference type="ChEBI" id="CHEBI:57692"/>
        <dbReference type="ChEBI" id="CHEBI:58210"/>
        <dbReference type="EC" id="2.7.7.2"/>
    </reaction>
</comment>
<evidence type="ECO:0000256" key="9">
    <source>
        <dbReference type="ARBA" id="ARBA00022840"/>
    </source>
</evidence>
<evidence type="ECO:0000256" key="4">
    <source>
        <dbReference type="ARBA" id="ARBA00022643"/>
    </source>
</evidence>
<dbReference type="RefSeq" id="XP_006960258.1">
    <property type="nucleotide sequence ID" value="XM_006960196.1"/>
</dbReference>
<dbReference type="AlphaFoldDB" id="I4Y708"/>
<dbReference type="InterPro" id="IPR014729">
    <property type="entry name" value="Rossmann-like_a/b/a_fold"/>
</dbReference>
<evidence type="ECO:0000256" key="5">
    <source>
        <dbReference type="ARBA" id="ARBA00022679"/>
    </source>
</evidence>
<protein>
    <recommendedName>
        <fullName evidence="2">FAD synthase</fullName>
        <ecNumber evidence="2">2.7.7.2</ecNumber>
    </recommendedName>
    <alternativeName>
        <fullName evidence="10">FAD pyrophosphorylase</fullName>
    </alternativeName>
    <alternativeName>
        <fullName evidence="11">FMN adenylyltransferase</fullName>
    </alternativeName>
</protein>
<keyword evidence="14" id="KW-0378">Hydrolase</keyword>
<dbReference type="OrthoDB" id="270728at2759"/>
<dbReference type="EC" id="2.7.7.2" evidence="2"/>
<sequence>MTEYEKNGYSIIKKIFQDYASEEISLSFNGGKDCTVIAYMIKKVKEELGIRTATKSLYIKCRSPFKEVDNFVDSSAKYFNLDIETKELSMKQSLEEFINQNKKIKVIIIGTRESDPNGTNLEIYSPTDKDWPCILRVHPILHWNYHQIWEFILKENIPYCNLYDIGYTSLGSTFNTHQNPQLYDEERKEYRRAHELIEAKDERSGRYS</sequence>
<keyword evidence="9" id="KW-0067">ATP-binding</keyword>
<keyword evidence="5" id="KW-0808">Transferase</keyword>
<keyword evidence="8" id="KW-0274">FAD</keyword>
<dbReference type="Gene3D" id="3.40.50.620">
    <property type="entry name" value="HUPs"/>
    <property type="match status" value="1"/>
</dbReference>
<comment type="pathway">
    <text evidence="1">Cofactor biosynthesis; FAD biosynthesis; FAD from FMN: step 1/1.</text>
</comment>
<dbReference type="Proteomes" id="UP000005242">
    <property type="component" value="Unassembled WGS sequence"/>
</dbReference>
<dbReference type="HOGENOM" id="CLU_056971_2_1_1"/>
<evidence type="ECO:0000256" key="6">
    <source>
        <dbReference type="ARBA" id="ARBA00022695"/>
    </source>
</evidence>
<reference evidence="14 15" key="1">
    <citation type="journal article" date="2012" name="Fungal Genet. Biol.">
        <title>The genome of the xerotolerant mold Wallemia sebi reveals adaptations to osmotic stress and suggests cryptic sexual reproduction.</title>
        <authorList>
            <person name="Padamsee M."/>
            <person name="Kumar T.K.A."/>
            <person name="Riley R."/>
            <person name="Binder M."/>
            <person name="Boyd A."/>
            <person name="Calvo A.M."/>
            <person name="Furukawa K."/>
            <person name="Hesse C."/>
            <person name="Hohmann S."/>
            <person name="James T.Y."/>
            <person name="LaButti K."/>
            <person name="Lapidus A."/>
            <person name="Lindquist E."/>
            <person name="Lucas S."/>
            <person name="Miller K."/>
            <person name="Shantappa S."/>
            <person name="Grigoriev I.V."/>
            <person name="Hibbett D.S."/>
            <person name="McLaughlin D.J."/>
            <person name="Spatafora J.W."/>
            <person name="Aime M.C."/>
        </authorList>
    </citation>
    <scope>NUCLEOTIDE SEQUENCE [LARGE SCALE GENOMIC DNA]</scope>
    <source>
        <strain evidence="15">ATCC MYA-4683 / CBS 633.66</strain>
    </source>
</reference>
<keyword evidence="7" id="KW-0547">Nucleotide-binding</keyword>
<dbReference type="SUPFAM" id="SSF52402">
    <property type="entry name" value="Adenine nucleotide alpha hydrolases-like"/>
    <property type="match status" value="1"/>
</dbReference>
<dbReference type="GeneID" id="18474479"/>
<organism evidence="14 15">
    <name type="scientific">Wallemia mellicola (strain ATCC MYA-4683 / CBS 633.66)</name>
    <name type="common">Wallemia sebi (CBS 633.66)</name>
    <dbReference type="NCBI Taxonomy" id="671144"/>
    <lineage>
        <taxon>Eukaryota</taxon>
        <taxon>Fungi</taxon>
        <taxon>Dikarya</taxon>
        <taxon>Basidiomycota</taxon>
        <taxon>Wallemiomycotina</taxon>
        <taxon>Wallemiomycetes</taxon>
        <taxon>Wallemiales</taxon>
        <taxon>Wallemiaceae</taxon>
        <taxon>Wallemia</taxon>
    </lineage>
</organism>
<proteinExistence type="predicted"/>
<keyword evidence="3" id="KW-0285">Flavoprotein</keyword>
<dbReference type="FunCoup" id="I4Y708">
    <property type="interactions" value="125"/>
</dbReference>
<keyword evidence="4" id="KW-0288">FMN</keyword>
<dbReference type="STRING" id="671144.I4Y708"/>
<dbReference type="PANTHER" id="PTHR23293">
    <property type="entry name" value="FAD SYNTHETASE-RELATED FMN ADENYLYLTRANSFERASE"/>
    <property type="match status" value="1"/>
</dbReference>
<evidence type="ECO:0000256" key="12">
    <source>
        <dbReference type="ARBA" id="ARBA00049494"/>
    </source>
</evidence>
<keyword evidence="6" id="KW-0548">Nucleotidyltransferase</keyword>
<feature type="domain" description="Phosphoadenosine phosphosulphate reductase" evidence="13">
    <location>
        <begin position="24"/>
        <end position="177"/>
    </location>
</feature>
<dbReference type="KEGG" id="wse:WALSEDRAFT_61354"/>
<evidence type="ECO:0000259" key="13">
    <source>
        <dbReference type="Pfam" id="PF01507"/>
    </source>
</evidence>
<dbReference type="eggNOG" id="KOG2644">
    <property type="taxonomic scope" value="Eukaryota"/>
</dbReference>
<dbReference type="OMA" id="EEFVQWS"/>
<evidence type="ECO:0000256" key="3">
    <source>
        <dbReference type="ARBA" id="ARBA00022630"/>
    </source>
</evidence>
<dbReference type="InterPro" id="IPR002500">
    <property type="entry name" value="PAPS_reduct_dom"/>
</dbReference>
<evidence type="ECO:0000313" key="15">
    <source>
        <dbReference type="Proteomes" id="UP000005242"/>
    </source>
</evidence>
<evidence type="ECO:0000313" key="14">
    <source>
        <dbReference type="EMBL" id="EIM19750.1"/>
    </source>
</evidence>
<dbReference type="EMBL" id="JH668246">
    <property type="protein sequence ID" value="EIM19750.1"/>
    <property type="molecule type" value="Genomic_DNA"/>
</dbReference>
<evidence type="ECO:0000256" key="8">
    <source>
        <dbReference type="ARBA" id="ARBA00022827"/>
    </source>
</evidence>
<dbReference type="GO" id="GO:0005524">
    <property type="term" value="F:ATP binding"/>
    <property type="evidence" value="ECO:0007669"/>
    <property type="project" value="UniProtKB-KW"/>
</dbReference>